<keyword evidence="4" id="KW-1185">Reference proteome</keyword>
<feature type="transmembrane region" description="Helical" evidence="2">
    <location>
        <begin position="145"/>
        <end position="166"/>
    </location>
</feature>
<gene>
    <name evidence="3" type="ORF">RFI_12900</name>
</gene>
<dbReference type="Proteomes" id="UP000023152">
    <property type="component" value="Unassembled WGS sequence"/>
</dbReference>
<feature type="region of interest" description="Disordered" evidence="1">
    <location>
        <begin position="1"/>
        <end position="26"/>
    </location>
</feature>
<keyword evidence="2" id="KW-0472">Membrane</keyword>
<proteinExistence type="predicted"/>
<comment type="caution">
    <text evidence="3">The sequence shown here is derived from an EMBL/GenBank/DDBJ whole genome shotgun (WGS) entry which is preliminary data.</text>
</comment>
<evidence type="ECO:0000256" key="1">
    <source>
        <dbReference type="SAM" id="MobiDB-lite"/>
    </source>
</evidence>
<organism evidence="3 4">
    <name type="scientific">Reticulomyxa filosa</name>
    <dbReference type="NCBI Taxonomy" id="46433"/>
    <lineage>
        <taxon>Eukaryota</taxon>
        <taxon>Sar</taxon>
        <taxon>Rhizaria</taxon>
        <taxon>Retaria</taxon>
        <taxon>Foraminifera</taxon>
        <taxon>Monothalamids</taxon>
        <taxon>Reticulomyxidae</taxon>
        <taxon>Reticulomyxa</taxon>
    </lineage>
</organism>
<name>X6ND49_RETFI</name>
<keyword evidence="2" id="KW-1133">Transmembrane helix</keyword>
<dbReference type="AlphaFoldDB" id="X6ND49"/>
<evidence type="ECO:0000313" key="4">
    <source>
        <dbReference type="Proteomes" id="UP000023152"/>
    </source>
</evidence>
<reference evidence="3 4" key="1">
    <citation type="journal article" date="2013" name="Curr. Biol.">
        <title>The Genome of the Foraminiferan Reticulomyxa filosa.</title>
        <authorList>
            <person name="Glockner G."/>
            <person name="Hulsmann N."/>
            <person name="Schleicher M."/>
            <person name="Noegel A.A."/>
            <person name="Eichinger L."/>
            <person name="Gallinger C."/>
            <person name="Pawlowski J."/>
            <person name="Sierra R."/>
            <person name="Euteneuer U."/>
            <person name="Pillet L."/>
            <person name="Moustafa A."/>
            <person name="Platzer M."/>
            <person name="Groth M."/>
            <person name="Szafranski K."/>
            <person name="Schliwa M."/>
        </authorList>
    </citation>
    <scope>NUCLEOTIDE SEQUENCE [LARGE SCALE GENOMIC DNA]</scope>
</reference>
<feature type="transmembrane region" description="Helical" evidence="2">
    <location>
        <begin position="51"/>
        <end position="68"/>
    </location>
</feature>
<feature type="transmembrane region" description="Helical" evidence="2">
    <location>
        <begin position="120"/>
        <end position="139"/>
    </location>
</feature>
<feature type="compositionally biased region" description="Polar residues" evidence="1">
    <location>
        <begin position="10"/>
        <end position="20"/>
    </location>
</feature>
<accession>X6ND49</accession>
<keyword evidence="2" id="KW-0812">Transmembrane</keyword>
<evidence type="ECO:0000313" key="3">
    <source>
        <dbReference type="EMBL" id="ETO24260.1"/>
    </source>
</evidence>
<sequence>MPRRRKQNESKANGQQTGSNGAAEGGDFEYRHKVEQHYTHLARSKAMIRNYCILNSSIGGMTMVMALFRNDWSWNEIKEKDFNIMCGHGLNFVFVLIVSVISYLGVANKLNPQLIALNQPLSVVTLLTFIGAISVYILYTRQWSFDYIVCIVGLFCNLLPQVMLWLHCLQLQKIFHLVAKK</sequence>
<evidence type="ECO:0000256" key="2">
    <source>
        <dbReference type="SAM" id="Phobius"/>
    </source>
</evidence>
<protein>
    <submittedName>
        <fullName evidence="3">Uncharacterized protein</fullName>
    </submittedName>
</protein>
<feature type="transmembrane region" description="Helical" evidence="2">
    <location>
        <begin position="88"/>
        <end position="108"/>
    </location>
</feature>
<dbReference type="EMBL" id="ASPP01009341">
    <property type="protein sequence ID" value="ETO24260.1"/>
    <property type="molecule type" value="Genomic_DNA"/>
</dbReference>